<dbReference type="EMBL" id="QWEI01000003">
    <property type="protein sequence ID" value="RHW37439.1"/>
    <property type="molecule type" value="Genomic_DNA"/>
</dbReference>
<dbReference type="OrthoDB" id="2454914at2"/>
<dbReference type="Proteomes" id="UP000265692">
    <property type="component" value="Unassembled WGS sequence"/>
</dbReference>
<dbReference type="RefSeq" id="WP_118875828.1">
    <property type="nucleotide sequence ID" value="NZ_QWEI01000003.1"/>
</dbReference>
<evidence type="ECO:0000313" key="2">
    <source>
        <dbReference type="Proteomes" id="UP000265692"/>
    </source>
</evidence>
<protein>
    <submittedName>
        <fullName evidence="1">Uncharacterized protein</fullName>
    </submittedName>
</protein>
<accession>A0A396S8L7</accession>
<dbReference type="AlphaFoldDB" id="A0A396S8L7"/>
<gene>
    <name evidence="1" type="ORF">D1B33_07805</name>
</gene>
<organism evidence="1 2">
    <name type="scientific">Ureibacillus yapensis</name>
    <dbReference type="NCBI Taxonomy" id="2304605"/>
    <lineage>
        <taxon>Bacteria</taxon>
        <taxon>Bacillati</taxon>
        <taxon>Bacillota</taxon>
        <taxon>Bacilli</taxon>
        <taxon>Bacillales</taxon>
        <taxon>Caryophanaceae</taxon>
        <taxon>Ureibacillus</taxon>
    </lineage>
</organism>
<proteinExistence type="predicted"/>
<evidence type="ECO:0000313" key="1">
    <source>
        <dbReference type="EMBL" id="RHW37439.1"/>
    </source>
</evidence>
<comment type="caution">
    <text evidence="1">The sequence shown here is derived from an EMBL/GenBank/DDBJ whole genome shotgun (WGS) entry which is preliminary data.</text>
</comment>
<reference evidence="1 2" key="1">
    <citation type="submission" date="2018-08" db="EMBL/GenBank/DDBJ databases">
        <title>Lysinibacillus sp. YLB-03 draft genome sequence.</title>
        <authorList>
            <person name="Yu L."/>
        </authorList>
    </citation>
    <scope>NUCLEOTIDE SEQUENCE [LARGE SCALE GENOMIC DNA]</scope>
    <source>
        <strain evidence="1 2">YLB-03</strain>
    </source>
</reference>
<name>A0A396S8L7_9BACL</name>
<keyword evidence="2" id="KW-1185">Reference proteome</keyword>
<sequence>MEVKETLVQQGKNVLNSMKDLKRLAHKEGRDRFDSFERFNANKHSFQVYSKIDAAVAQMDETQRFLQYMQNFGECFDSIRYDFEGEVDELLVEQRYLPVLEAYNEMVIGLDFEKEIINVKRF</sequence>